<dbReference type="AlphaFoldDB" id="A0A8W7PAE2"/>
<evidence type="ECO:0000256" key="2">
    <source>
        <dbReference type="ARBA" id="ARBA00022771"/>
    </source>
</evidence>
<dbReference type="Gene3D" id="2.20.25.240">
    <property type="match status" value="1"/>
</dbReference>
<dbReference type="Proteomes" id="UP000075882">
    <property type="component" value="Unassembled WGS sequence"/>
</dbReference>
<evidence type="ECO:0000256" key="3">
    <source>
        <dbReference type="ARBA" id="ARBA00022833"/>
    </source>
</evidence>
<sequence length="733" mass="85240">MGIHKFISTVFSDEALNAYNLHGSNTSGRAKIPMKTYSVFYDCFIELTVEVERLKKRLVELRGYGRKHSQNPSNVEMLTIQEKLRNIDEHFYKDHSIDPRKPLTISGFPMPLQCEEDVDRLELMVNRNPKIRAQYEDIERLENTIRINPTVRRQYIRFLASKKLPNETIGACFKRFFTHWSLYNFSMQKPVGPDRKKQSMREFKLFTECMLDSNKSTPPSKMKIFTIQPESGTAGLMSRTLSFPLATSDDIECLEQYVKRSTEIKKQYESILLRHLLKASLKPAFALLRIFTEESLADYNYSGHCNYTRDKKKAMKNYTIFTNCIECTSTKTSLMHYELRFPIDDEDGVELLETMVQCNDSVRREYVDYLRSVAKNKADIMSVFGKIFTDKAMYAYNYSGICNRGPRRKPMLKYEIFTLCMLVPLFNLMEPAIKIEEDSTDFGEFAFLSEQHLMEDITDTIKKGSSNTSKRIHSRKRKLDIAELFQLSSGNTTTTTGSASQRNLLEKPFPINTINELNEFDSLLLGNPSFTEKCAQMLHSVIRDEGNSLDNATCHMRLLLEHAIDYAVILRYSWYGFMPRSPAARSSGEQHPFRNLLGVISLLHRARQLRFATCSREEINEGIEKFLKPDSDDEHKFQSRDNQQPRFVTTKKGKELLIFRGYVYRVNRHRGRLRYWECASRRTKIRCSSKCTTEFNTLRSISGGKHNHPCANLEHEELEGKSNIKVLEEEMYL</sequence>
<evidence type="ECO:0008006" key="7">
    <source>
        <dbReference type="Google" id="ProtNLM"/>
    </source>
</evidence>
<dbReference type="VEuPathDB" id="VectorBase:ACON2_031076"/>
<keyword evidence="1" id="KW-0479">Metal-binding</keyword>
<dbReference type="InterPro" id="IPR032071">
    <property type="entry name" value="DUF4806"/>
</dbReference>
<evidence type="ECO:0000259" key="5">
    <source>
        <dbReference type="Pfam" id="PF16064"/>
    </source>
</evidence>
<name>A0A8W7PAE2_ANOCL</name>
<feature type="domain" description="DUF4806" evidence="5">
    <location>
        <begin position="340"/>
        <end position="422"/>
    </location>
</feature>
<dbReference type="Pfam" id="PF16064">
    <property type="entry name" value="DUF4806"/>
    <property type="match status" value="4"/>
</dbReference>
<evidence type="ECO:0000313" key="6">
    <source>
        <dbReference type="EnsemblMetazoa" id="ACOM028378-PA.1"/>
    </source>
</evidence>
<dbReference type="GO" id="GO:0008270">
    <property type="term" value="F:zinc ion binding"/>
    <property type="evidence" value="ECO:0007669"/>
    <property type="project" value="UniProtKB-KW"/>
</dbReference>
<dbReference type="EnsemblMetazoa" id="ACOM028378-RA">
    <property type="protein sequence ID" value="ACOM028378-PA.1"/>
    <property type="gene ID" value="ACOM028378"/>
</dbReference>
<feature type="domain" description="DUF4806" evidence="5">
    <location>
        <begin position="136"/>
        <end position="212"/>
    </location>
</feature>
<feature type="domain" description="DUF4806" evidence="5">
    <location>
        <begin position="242"/>
        <end position="325"/>
    </location>
</feature>
<dbReference type="Pfam" id="PF04500">
    <property type="entry name" value="FLYWCH"/>
    <property type="match status" value="1"/>
</dbReference>
<evidence type="ECO:0000259" key="4">
    <source>
        <dbReference type="Pfam" id="PF04500"/>
    </source>
</evidence>
<dbReference type="InterPro" id="IPR007588">
    <property type="entry name" value="Znf_FLYWCH"/>
</dbReference>
<feature type="domain" description="FLYWCH-type" evidence="4">
    <location>
        <begin position="647"/>
        <end position="708"/>
    </location>
</feature>
<dbReference type="VEuPathDB" id="VectorBase:ACON2_030949"/>
<feature type="domain" description="DUF4806" evidence="5">
    <location>
        <begin position="2"/>
        <end position="46"/>
    </location>
</feature>
<accession>A0A8W7PAE2</accession>
<organism evidence="6">
    <name type="scientific">Anopheles coluzzii</name>
    <name type="common">African malaria mosquito</name>
    <dbReference type="NCBI Taxonomy" id="1518534"/>
    <lineage>
        <taxon>Eukaryota</taxon>
        <taxon>Metazoa</taxon>
        <taxon>Ecdysozoa</taxon>
        <taxon>Arthropoda</taxon>
        <taxon>Hexapoda</taxon>
        <taxon>Insecta</taxon>
        <taxon>Pterygota</taxon>
        <taxon>Neoptera</taxon>
        <taxon>Endopterygota</taxon>
        <taxon>Diptera</taxon>
        <taxon>Nematocera</taxon>
        <taxon>Culicoidea</taxon>
        <taxon>Culicidae</taxon>
        <taxon>Anophelinae</taxon>
        <taxon>Anopheles</taxon>
    </lineage>
</organism>
<proteinExistence type="predicted"/>
<evidence type="ECO:0000256" key="1">
    <source>
        <dbReference type="ARBA" id="ARBA00022723"/>
    </source>
</evidence>
<keyword evidence="3" id="KW-0862">Zinc</keyword>
<protein>
    <recommendedName>
        <fullName evidence="7">FLYWCH-type domain-containing protein</fullName>
    </recommendedName>
</protein>
<dbReference type="VEuPathDB" id="VectorBase:ACON2_034718"/>
<keyword evidence="2" id="KW-0863">Zinc-finger</keyword>
<reference evidence="6" key="1">
    <citation type="submission" date="2022-08" db="UniProtKB">
        <authorList>
            <consortium name="EnsemblMetazoa"/>
        </authorList>
    </citation>
    <scope>IDENTIFICATION</scope>
</reference>